<comment type="caution">
    <text evidence="1">The sequence shown here is derived from an EMBL/GenBank/DDBJ whole genome shotgun (WGS) entry which is preliminary data.</text>
</comment>
<dbReference type="EMBL" id="JAAGOH010000038">
    <property type="protein sequence ID" value="NDY93539.1"/>
    <property type="molecule type" value="Genomic_DNA"/>
</dbReference>
<reference evidence="1 2" key="1">
    <citation type="submission" date="2020-02" db="EMBL/GenBank/DDBJ databases">
        <title>Ideonella bacterium strain TBM-1.</title>
        <authorList>
            <person name="Chen W.-M."/>
        </authorList>
    </citation>
    <scope>NUCLEOTIDE SEQUENCE [LARGE SCALE GENOMIC DNA]</scope>
    <source>
        <strain evidence="1 2">TBM-1</strain>
    </source>
</reference>
<gene>
    <name evidence="1" type="ORF">G3A44_20315</name>
</gene>
<sequence>MLNLQAPAPQHRQEGLAPLNRQDLLRALLLDRGRVVHEDHAATLREDSAALERHIGLAVQ</sequence>
<accession>A0A7C9TLI1</accession>
<protein>
    <submittedName>
        <fullName evidence="1">Uncharacterized protein</fullName>
    </submittedName>
</protein>
<dbReference type="AlphaFoldDB" id="A0A7C9TLI1"/>
<dbReference type="RefSeq" id="WP_163459573.1">
    <property type="nucleotide sequence ID" value="NZ_JAAGOH010000038.1"/>
</dbReference>
<evidence type="ECO:0000313" key="2">
    <source>
        <dbReference type="Proteomes" id="UP000484255"/>
    </source>
</evidence>
<dbReference type="Proteomes" id="UP000484255">
    <property type="component" value="Unassembled WGS sequence"/>
</dbReference>
<organism evidence="1 2">
    <name type="scientific">Ideonella livida</name>
    <dbReference type="NCBI Taxonomy" id="2707176"/>
    <lineage>
        <taxon>Bacteria</taxon>
        <taxon>Pseudomonadati</taxon>
        <taxon>Pseudomonadota</taxon>
        <taxon>Betaproteobacteria</taxon>
        <taxon>Burkholderiales</taxon>
        <taxon>Sphaerotilaceae</taxon>
        <taxon>Ideonella</taxon>
    </lineage>
</organism>
<evidence type="ECO:0000313" key="1">
    <source>
        <dbReference type="EMBL" id="NDY93539.1"/>
    </source>
</evidence>
<proteinExistence type="predicted"/>
<name>A0A7C9TLI1_9BURK</name>
<keyword evidence="2" id="KW-1185">Reference proteome</keyword>